<feature type="domain" description="Sushi" evidence="14">
    <location>
        <begin position="130"/>
        <end position="187"/>
    </location>
</feature>
<dbReference type="InterPro" id="IPR000742">
    <property type="entry name" value="EGF"/>
</dbReference>
<gene>
    <name evidence="15" type="ORF">LOTGIDRAFT_164015</name>
</gene>
<evidence type="ECO:0000313" key="16">
    <source>
        <dbReference type="Proteomes" id="UP000030746"/>
    </source>
</evidence>
<dbReference type="GeneID" id="20239596"/>
<dbReference type="PROSITE" id="PS50026">
    <property type="entry name" value="EGF_3"/>
    <property type="match status" value="1"/>
</dbReference>
<dbReference type="HOGENOM" id="CLU_310710_0_0_1"/>
<dbReference type="PROSITE" id="PS01186">
    <property type="entry name" value="EGF_2"/>
    <property type="match status" value="1"/>
</dbReference>
<organism evidence="15 16">
    <name type="scientific">Lottia gigantea</name>
    <name type="common">Giant owl limpet</name>
    <dbReference type="NCBI Taxonomy" id="225164"/>
    <lineage>
        <taxon>Eukaryota</taxon>
        <taxon>Metazoa</taxon>
        <taxon>Spiralia</taxon>
        <taxon>Lophotrochozoa</taxon>
        <taxon>Mollusca</taxon>
        <taxon>Gastropoda</taxon>
        <taxon>Patellogastropoda</taxon>
        <taxon>Lottioidea</taxon>
        <taxon>Lottiidae</taxon>
        <taxon>Lottia</taxon>
    </lineage>
</organism>
<feature type="disulfide bond" evidence="9">
    <location>
        <begin position="158"/>
        <end position="185"/>
    </location>
</feature>
<feature type="signal peptide" evidence="11">
    <location>
        <begin position="1"/>
        <end position="23"/>
    </location>
</feature>
<evidence type="ECO:0000259" key="13">
    <source>
        <dbReference type="PROSITE" id="PS50240"/>
    </source>
</evidence>
<keyword evidence="3 9" id="KW-0768">Sushi</keyword>
<evidence type="ECO:0008006" key="17">
    <source>
        <dbReference type="Google" id="ProtNLM"/>
    </source>
</evidence>
<dbReference type="FunFam" id="2.40.10.10:FF:000054">
    <property type="entry name" value="Complement C1r subcomponent"/>
    <property type="match status" value="1"/>
</dbReference>
<dbReference type="InterPro" id="IPR001314">
    <property type="entry name" value="Peptidase_S1A"/>
</dbReference>
<dbReference type="AlphaFoldDB" id="V4A1B0"/>
<keyword evidence="2" id="KW-0964">Secreted</keyword>
<dbReference type="PROSITE" id="PS00022">
    <property type="entry name" value="EGF_1"/>
    <property type="match status" value="1"/>
</dbReference>
<dbReference type="GO" id="GO:0004252">
    <property type="term" value="F:serine-type endopeptidase activity"/>
    <property type="evidence" value="ECO:0007669"/>
    <property type="project" value="InterPro"/>
</dbReference>
<dbReference type="Gene3D" id="2.10.70.10">
    <property type="entry name" value="Complement Module, domain 1"/>
    <property type="match status" value="6"/>
</dbReference>
<dbReference type="KEGG" id="lgi:LOTGIDRAFT_164015"/>
<keyword evidence="6 8" id="KW-1015">Disulfide bond</keyword>
<dbReference type="FunFam" id="2.40.10.10:FF:000068">
    <property type="entry name" value="transmembrane protease serine 2"/>
    <property type="match status" value="1"/>
</dbReference>
<feature type="chain" id="PRO_5004715668" description="Limulus clotting factor C" evidence="11">
    <location>
        <begin position="24"/>
        <end position="804"/>
    </location>
</feature>
<evidence type="ECO:0000256" key="3">
    <source>
        <dbReference type="ARBA" id="ARBA00022659"/>
    </source>
</evidence>
<comment type="caution">
    <text evidence="8">Lacks conserved residue(s) required for the propagation of feature annotation.</text>
</comment>
<keyword evidence="16" id="KW-1185">Reference proteome</keyword>
<feature type="disulfide bond" evidence="8">
    <location>
        <begin position="115"/>
        <end position="124"/>
    </location>
</feature>
<evidence type="ECO:0000256" key="9">
    <source>
        <dbReference type="PROSITE-ProRule" id="PRU00302"/>
    </source>
</evidence>
<dbReference type="CDD" id="cd00190">
    <property type="entry name" value="Tryp_SPc"/>
    <property type="match status" value="1"/>
</dbReference>
<accession>V4A1B0</accession>
<keyword evidence="5" id="KW-0677">Repeat</keyword>
<keyword evidence="4 11" id="KW-0732">Signal</keyword>
<dbReference type="OMA" id="CHNESHD"/>
<evidence type="ECO:0000256" key="10">
    <source>
        <dbReference type="RuleBase" id="RU363034"/>
    </source>
</evidence>
<dbReference type="InterPro" id="IPR001254">
    <property type="entry name" value="Trypsin_dom"/>
</dbReference>
<evidence type="ECO:0000256" key="2">
    <source>
        <dbReference type="ARBA" id="ARBA00022525"/>
    </source>
</evidence>
<dbReference type="Pfam" id="PF00084">
    <property type="entry name" value="Sushi"/>
    <property type="match status" value="4"/>
</dbReference>
<dbReference type="Gene3D" id="2.170.300.10">
    <property type="entry name" value="Tie2 ligand-binding domain superfamily"/>
    <property type="match status" value="1"/>
</dbReference>
<proteinExistence type="predicted"/>
<name>V4A1B0_LOTGI</name>
<evidence type="ECO:0000313" key="15">
    <source>
        <dbReference type="EMBL" id="ESO90432.1"/>
    </source>
</evidence>
<dbReference type="EMBL" id="KB202408">
    <property type="protein sequence ID" value="ESO90432.1"/>
    <property type="molecule type" value="Genomic_DNA"/>
</dbReference>
<dbReference type="PANTHER" id="PTHR46393">
    <property type="entry name" value="SUSHI DOMAIN-CONTAINING PROTEIN"/>
    <property type="match status" value="1"/>
</dbReference>
<dbReference type="Proteomes" id="UP000030746">
    <property type="component" value="Unassembled WGS sequence"/>
</dbReference>
<dbReference type="InterPro" id="IPR043504">
    <property type="entry name" value="Peptidase_S1_PA_chymotrypsin"/>
</dbReference>
<dbReference type="SMART" id="SM00020">
    <property type="entry name" value="Tryp_SPc"/>
    <property type="match status" value="1"/>
</dbReference>
<keyword evidence="8" id="KW-0245">EGF-like domain</keyword>
<dbReference type="PANTHER" id="PTHR46393:SF7">
    <property type="entry name" value="COMPLEMENT C2"/>
    <property type="match status" value="1"/>
</dbReference>
<evidence type="ECO:0000256" key="8">
    <source>
        <dbReference type="PROSITE-ProRule" id="PRU00076"/>
    </source>
</evidence>
<evidence type="ECO:0000259" key="12">
    <source>
        <dbReference type="PROSITE" id="PS50026"/>
    </source>
</evidence>
<dbReference type="SUPFAM" id="SSF57535">
    <property type="entry name" value="Complement control module/SCR domain"/>
    <property type="match status" value="5"/>
</dbReference>
<dbReference type="OrthoDB" id="6079910at2759"/>
<dbReference type="PRINTS" id="PR00722">
    <property type="entry name" value="CHYMOTRYPSIN"/>
</dbReference>
<feature type="domain" description="Sushi" evidence="14">
    <location>
        <begin position="459"/>
        <end position="524"/>
    </location>
</feature>
<dbReference type="Pfam" id="PF00089">
    <property type="entry name" value="Trypsin"/>
    <property type="match status" value="1"/>
</dbReference>
<reference evidence="15 16" key="1">
    <citation type="journal article" date="2013" name="Nature">
        <title>Insights into bilaterian evolution from three spiralian genomes.</title>
        <authorList>
            <person name="Simakov O."/>
            <person name="Marletaz F."/>
            <person name="Cho S.J."/>
            <person name="Edsinger-Gonzales E."/>
            <person name="Havlak P."/>
            <person name="Hellsten U."/>
            <person name="Kuo D.H."/>
            <person name="Larsson T."/>
            <person name="Lv J."/>
            <person name="Arendt D."/>
            <person name="Savage R."/>
            <person name="Osoegawa K."/>
            <person name="de Jong P."/>
            <person name="Grimwood J."/>
            <person name="Chapman J.A."/>
            <person name="Shapiro H."/>
            <person name="Aerts A."/>
            <person name="Otillar R.P."/>
            <person name="Terry A.Y."/>
            <person name="Boore J.L."/>
            <person name="Grigoriev I.V."/>
            <person name="Lindberg D.R."/>
            <person name="Seaver E.C."/>
            <person name="Weisblat D.A."/>
            <person name="Putnam N.H."/>
            <person name="Rokhsar D.S."/>
        </authorList>
    </citation>
    <scope>NUCLEOTIDE SEQUENCE [LARGE SCALE GENOMIC DNA]</scope>
</reference>
<dbReference type="InterPro" id="IPR009003">
    <property type="entry name" value="Peptidase_S1_PA"/>
</dbReference>
<keyword evidence="10" id="KW-0720">Serine protease</keyword>
<feature type="domain" description="Sushi" evidence="14">
    <location>
        <begin position="377"/>
        <end position="440"/>
    </location>
</feature>
<evidence type="ECO:0000256" key="6">
    <source>
        <dbReference type="ARBA" id="ARBA00023157"/>
    </source>
</evidence>
<dbReference type="SUPFAM" id="SSF50494">
    <property type="entry name" value="Trypsin-like serine proteases"/>
    <property type="match status" value="1"/>
</dbReference>
<keyword evidence="10" id="KW-0378">Hydrolase</keyword>
<dbReference type="GO" id="GO:0005576">
    <property type="term" value="C:extracellular region"/>
    <property type="evidence" value="ECO:0007669"/>
    <property type="project" value="UniProtKB-SubCell"/>
</dbReference>
<dbReference type="InterPro" id="IPR033116">
    <property type="entry name" value="TRYPSIN_SER"/>
</dbReference>
<evidence type="ECO:0000256" key="4">
    <source>
        <dbReference type="ARBA" id="ARBA00022729"/>
    </source>
</evidence>
<evidence type="ECO:0000256" key="5">
    <source>
        <dbReference type="ARBA" id="ARBA00022737"/>
    </source>
</evidence>
<dbReference type="CDD" id="cd00033">
    <property type="entry name" value="CCP"/>
    <property type="match status" value="6"/>
</dbReference>
<keyword evidence="10" id="KW-0645">Protease</keyword>
<dbReference type="GO" id="GO:0006508">
    <property type="term" value="P:proteolysis"/>
    <property type="evidence" value="ECO:0007669"/>
    <property type="project" value="UniProtKB-KW"/>
</dbReference>
<dbReference type="InterPro" id="IPR000436">
    <property type="entry name" value="Sushi_SCR_CCP_dom"/>
</dbReference>
<dbReference type="RefSeq" id="XP_009058759.1">
    <property type="nucleotide sequence ID" value="XM_009060511.1"/>
</dbReference>
<evidence type="ECO:0000256" key="11">
    <source>
        <dbReference type="SAM" id="SignalP"/>
    </source>
</evidence>
<evidence type="ECO:0000256" key="7">
    <source>
        <dbReference type="ARBA" id="ARBA00023180"/>
    </source>
</evidence>
<keyword evidence="7" id="KW-0325">Glycoprotein</keyword>
<dbReference type="SMART" id="SM00032">
    <property type="entry name" value="CCP"/>
    <property type="match status" value="6"/>
</dbReference>
<feature type="domain" description="Peptidase S1" evidence="13">
    <location>
        <begin position="541"/>
        <end position="804"/>
    </location>
</feature>
<evidence type="ECO:0000259" key="14">
    <source>
        <dbReference type="PROSITE" id="PS50923"/>
    </source>
</evidence>
<dbReference type="CTD" id="20239596"/>
<dbReference type="PROSITE" id="PS00135">
    <property type="entry name" value="TRYPSIN_SER"/>
    <property type="match status" value="1"/>
</dbReference>
<evidence type="ECO:0000256" key="1">
    <source>
        <dbReference type="ARBA" id="ARBA00004613"/>
    </source>
</evidence>
<dbReference type="InterPro" id="IPR035976">
    <property type="entry name" value="Sushi/SCR/CCP_sf"/>
</dbReference>
<dbReference type="STRING" id="225164.V4A1B0"/>
<dbReference type="Gene3D" id="2.40.10.10">
    <property type="entry name" value="Trypsin-like serine proteases"/>
    <property type="match status" value="1"/>
</dbReference>
<feature type="domain" description="Sushi" evidence="14">
    <location>
        <begin position="262"/>
        <end position="320"/>
    </location>
</feature>
<protein>
    <recommendedName>
        <fullName evidence="17">Limulus clotting factor C</fullName>
    </recommendedName>
</protein>
<dbReference type="PROSITE" id="PS00134">
    <property type="entry name" value="TRYPSIN_HIS"/>
    <property type="match status" value="1"/>
</dbReference>
<feature type="domain" description="EGF-like" evidence="12">
    <location>
        <begin position="96"/>
        <end position="125"/>
    </location>
</feature>
<comment type="subcellular location">
    <subcellularLocation>
        <location evidence="1">Secreted</location>
    </subcellularLocation>
</comment>
<dbReference type="PROSITE" id="PS50923">
    <property type="entry name" value="SUSHI"/>
    <property type="match status" value="4"/>
</dbReference>
<dbReference type="InterPro" id="IPR018114">
    <property type="entry name" value="TRYPSIN_HIS"/>
</dbReference>
<sequence length="804" mass="90060">MAGIIGCIVVFTATFLLPSLVVTSSCHPRIVTCRCGKTTVDIHIKRCMKITAWGATCKPCEKYRKSQLCAKYRHCVHCDADGCLKCKKGWYGTFCREECRCENGGSCDHHGDCQCLPGYIGGYCQTKILKDCGSPNIPVYGEVILTNTTEGSIASFKCPPNFLLIGQVNQTCLDTGQWSGKAPVCEYSCPVPKVSSHLVVQPEPVKHMSDDYVISTYHVLYNVELIRQVRFSCEEDYEIQGRQLLYCLPDGTWDSSPPICVRKCKPPPQVRDGEVLKGNLRSLEGDTIEYRCHDNFRIEDHSTLTCMNGSWDSTPPRCVPKIQCDQLEAENGHITYSDNDRMVGSEAILRCYSGYIKSSSDDYKVCGQDGQWKGEKFECVEKEEEVMLCDEHDGPEHGGVDEWSESHYEYICEEGYFISGETQNYCIDGEWIHDIPKCVQRTTCKAVDKPDGCSVCFGDDCSKLRHASDCLMTAGDIVLPEDRFMVGTVMEFRYDRMLFQLFGSRRRVCQSDGVWSGRTTTCVPRCGIHSFTRKIGVTPRIRMGLPTSDGKWPWQVGIIWDQDNLRLQCGGSLISEDMVLTAAHCVESASGVKKAEEIMVHVGTVSLTGKHRQLVKVKRIIKHEDYFNHGSFDSDIALIQLHDKLTISTTIRPVCLPDPLDSEDYVINDTNLDHMVPMIRNLTGVEGVVIGWGLTENGSSPDILKMTNVKIADQNECIEFYERSSTNMMNITDKMLCAVGSNPTKADACSGDSGGPLLVEDDSGRWTVVGIVSFGLFNCSMSVEERYGFYTRVEKFLPWIHHHL</sequence>
<dbReference type="PROSITE" id="PS50240">
    <property type="entry name" value="TRYPSIN_DOM"/>
    <property type="match status" value="1"/>
</dbReference>